<keyword evidence="5" id="KW-0804">Transcription</keyword>
<evidence type="ECO:0000313" key="10">
    <source>
        <dbReference type="EMBL" id="GAA0661793.1"/>
    </source>
</evidence>
<keyword evidence="3" id="KW-0805">Transcription regulation</keyword>
<gene>
    <name evidence="10" type="ORF">GCM10009020_02590</name>
</gene>
<organism evidence="10 11">
    <name type="scientific">Natronoarchaeum mannanilyticum</name>
    <dbReference type="NCBI Taxonomy" id="926360"/>
    <lineage>
        <taxon>Archaea</taxon>
        <taxon>Methanobacteriati</taxon>
        <taxon>Methanobacteriota</taxon>
        <taxon>Stenosarchaea group</taxon>
        <taxon>Halobacteria</taxon>
        <taxon>Halobacteriales</taxon>
        <taxon>Natronoarchaeaceae</taxon>
    </lineage>
</organism>
<dbReference type="PANTHER" id="PTHR48111:SF1">
    <property type="entry name" value="TWO-COMPONENT RESPONSE REGULATOR ORR33"/>
    <property type="match status" value="1"/>
</dbReference>
<evidence type="ECO:0000256" key="8">
    <source>
        <dbReference type="SAM" id="MobiDB-lite"/>
    </source>
</evidence>
<feature type="domain" description="Response regulatory" evidence="9">
    <location>
        <begin position="24"/>
        <end position="133"/>
    </location>
</feature>
<feature type="coiled-coil region" evidence="7">
    <location>
        <begin position="163"/>
        <end position="190"/>
    </location>
</feature>
<keyword evidence="2" id="KW-0902">Two-component regulatory system</keyword>
<evidence type="ECO:0000256" key="5">
    <source>
        <dbReference type="ARBA" id="ARBA00023163"/>
    </source>
</evidence>
<keyword evidence="4" id="KW-0238">DNA-binding</keyword>
<dbReference type="SMART" id="SM00448">
    <property type="entry name" value="REC"/>
    <property type="match status" value="1"/>
</dbReference>
<proteinExistence type="predicted"/>
<feature type="modified residue" description="4-aspartylphosphate" evidence="6">
    <location>
        <position position="71"/>
    </location>
</feature>
<dbReference type="Pfam" id="PF08663">
    <property type="entry name" value="HalX"/>
    <property type="match status" value="1"/>
</dbReference>
<dbReference type="InterPro" id="IPR001789">
    <property type="entry name" value="Sig_transdc_resp-reg_receiver"/>
</dbReference>
<accession>A0AAV3T5V2</accession>
<evidence type="ECO:0000313" key="11">
    <source>
        <dbReference type="Proteomes" id="UP001500420"/>
    </source>
</evidence>
<dbReference type="GO" id="GO:0000976">
    <property type="term" value="F:transcription cis-regulatory region binding"/>
    <property type="evidence" value="ECO:0007669"/>
    <property type="project" value="TreeGrafter"/>
</dbReference>
<evidence type="ECO:0000256" key="4">
    <source>
        <dbReference type="ARBA" id="ARBA00023125"/>
    </source>
</evidence>
<reference evidence="10 11" key="1">
    <citation type="journal article" date="2019" name="Int. J. Syst. Evol. Microbiol.">
        <title>The Global Catalogue of Microorganisms (GCM) 10K type strain sequencing project: providing services to taxonomists for standard genome sequencing and annotation.</title>
        <authorList>
            <consortium name="The Broad Institute Genomics Platform"/>
            <consortium name="The Broad Institute Genome Sequencing Center for Infectious Disease"/>
            <person name="Wu L."/>
            <person name="Ma J."/>
        </authorList>
    </citation>
    <scope>NUCLEOTIDE SEQUENCE [LARGE SCALE GENOMIC DNA]</scope>
    <source>
        <strain evidence="10 11">JCM 16328</strain>
    </source>
</reference>
<comment type="caution">
    <text evidence="10">The sequence shown here is derived from an EMBL/GenBank/DDBJ whole genome shotgun (WGS) entry which is preliminary data.</text>
</comment>
<evidence type="ECO:0000256" key="3">
    <source>
        <dbReference type="ARBA" id="ARBA00023015"/>
    </source>
</evidence>
<dbReference type="EMBL" id="BAAADV010000001">
    <property type="protein sequence ID" value="GAA0661793.1"/>
    <property type="molecule type" value="Genomic_DNA"/>
</dbReference>
<dbReference type="Gene3D" id="3.40.50.2300">
    <property type="match status" value="1"/>
</dbReference>
<dbReference type="GO" id="GO:0032993">
    <property type="term" value="C:protein-DNA complex"/>
    <property type="evidence" value="ECO:0007669"/>
    <property type="project" value="TreeGrafter"/>
</dbReference>
<keyword evidence="7" id="KW-0175">Coiled coil</keyword>
<dbReference type="PROSITE" id="PS50110">
    <property type="entry name" value="RESPONSE_REGULATORY"/>
    <property type="match status" value="1"/>
</dbReference>
<keyword evidence="11" id="KW-1185">Reference proteome</keyword>
<dbReference type="InterPro" id="IPR039420">
    <property type="entry name" value="WalR-like"/>
</dbReference>
<dbReference type="InterPro" id="IPR013971">
    <property type="entry name" value="HalX_domain"/>
</dbReference>
<dbReference type="GO" id="GO:0006355">
    <property type="term" value="P:regulation of DNA-templated transcription"/>
    <property type="evidence" value="ECO:0007669"/>
    <property type="project" value="TreeGrafter"/>
</dbReference>
<dbReference type="Proteomes" id="UP001500420">
    <property type="component" value="Unassembled WGS sequence"/>
</dbReference>
<dbReference type="GO" id="GO:0000156">
    <property type="term" value="F:phosphorelay response regulator activity"/>
    <property type="evidence" value="ECO:0007669"/>
    <property type="project" value="TreeGrafter"/>
</dbReference>
<evidence type="ECO:0000256" key="7">
    <source>
        <dbReference type="SAM" id="Coils"/>
    </source>
</evidence>
<evidence type="ECO:0000256" key="6">
    <source>
        <dbReference type="PROSITE-ProRule" id="PRU00169"/>
    </source>
</evidence>
<dbReference type="SUPFAM" id="SSF52172">
    <property type="entry name" value="CheY-like"/>
    <property type="match status" value="1"/>
</dbReference>
<sequence length="209" mass="23581">MSDRPTAGGDDSPSEQADDGPPVDVLIVEDEPQVAELYTSWLDDSYRVSVADGGEAALAAWDAEVDVVLLDRRMPDVSGDEVLSALRERGAECPVAIVTAVDPSIDTIEMGFDEYLVKPVDSEDLVEAIERLLDRTKYRDGLQEYFANVSKRSVLEKHVTDAELQQSDAYERLQRRIEEIEEDLETTLYRFEDRDFRAVFREFEEPAAE</sequence>
<dbReference type="PANTHER" id="PTHR48111">
    <property type="entry name" value="REGULATOR OF RPOS"/>
    <property type="match status" value="1"/>
</dbReference>
<dbReference type="InterPro" id="IPR011006">
    <property type="entry name" value="CheY-like_superfamily"/>
</dbReference>
<dbReference type="RefSeq" id="WP_343772009.1">
    <property type="nucleotide sequence ID" value="NZ_BAAADV010000001.1"/>
</dbReference>
<evidence type="ECO:0000259" key="9">
    <source>
        <dbReference type="PROSITE" id="PS50110"/>
    </source>
</evidence>
<dbReference type="GO" id="GO:0005829">
    <property type="term" value="C:cytosol"/>
    <property type="evidence" value="ECO:0007669"/>
    <property type="project" value="TreeGrafter"/>
</dbReference>
<evidence type="ECO:0000256" key="1">
    <source>
        <dbReference type="ARBA" id="ARBA00022553"/>
    </source>
</evidence>
<evidence type="ECO:0000256" key="2">
    <source>
        <dbReference type="ARBA" id="ARBA00023012"/>
    </source>
</evidence>
<keyword evidence="1 6" id="KW-0597">Phosphoprotein</keyword>
<dbReference type="AlphaFoldDB" id="A0AAV3T5V2"/>
<protein>
    <submittedName>
        <fullName evidence="10">Response regulator</fullName>
    </submittedName>
</protein>
<dbReference type="Pfam" id="PF00072">
    <property type="entry name" value="Response_reg"/>
    <property type="match status" value="1"/>
</dbReference>
<feature type="region of interest" description="Disordered" evidence="8">
    <location>
        <begin position="1"/>
        <end position="23"/>
    </location>
</feature>
<name>A0AAV3T5V2_9EURY</name>